<dbReference type="EMBL" id="AMCV02000001">
    <property type="protein sequence ID" value="TDZ26346.1"/>
    <property type="molecule type" value="Genomic_DNA"/>
</dbReference>
<keyword evidence="3" id="KW-1185">Reference proteome</keyword>
<name>A0A484G6Q1_COLOR</name>
<dbReference type="AlphaFoldDB" id="A0A484G6Q1"/>
<evidence type="ECO:0000256" key="1">
    <source>
        <dbReference type="SAM" id="MobiDB-lite"/>
    </source>
</evidence>
<gene>
    <name evidence="2" type="ORF">Cob_v001107</name>
</gene>
<evidence type="ECO:0000313" key="2">
    <source>
        <dbReference type="EMBL" id="TDZ26346.1"/>
    </source>
</evidence>
<reference evidence="3" key="2">
    <citation type="journal article" date="2019" name="Mol. Plant Microbe Interact.">
        <title>Genome sequence resources for four phytopathogenic fungi from the Colletotrichum orbiculare species complex.</title>
        <authorList>
            <person name="Gan P."/>
            <person name="Tsushima A."/>
            <person name="Narusaka M."/>
            <person name="Narusaka Y."/>
            <person name="Takano Y."/>
            <person name="Kubo Y."/>
            <person name="Shirasu K."/>
        </authorList>
    </citation>
    <scope>GENOME REANNOTATION</scope>
    <source>
        <strain evidence="3">104-T / ATCC 96160 / CBS 514.97 / LARS 414 / MAFF 240422</strain>
    </source>
</reference>
<accession>A0A484G6Q1</accession>
<feature type="region of interest" description="Disordered" evidence="1">
    <location>
        <begin position="93"/>
        <end position="125"/>
    </location>
</feature>
<evidence type="ECO:0000313" key="3">
    <source>
        <dbReference type="Proteomes" id="UP000014480"/>
    </source>
</evidence>
<sequence length="125" mass="14695">MEAAYEDSRAEAFTYFLNLEIRPLRKSSTLRSHRRIHYHEFCAAKQVHPPVTRPTLLRSPAYQDTHAVDHDTQLGIVFLTETFDWYTQNVRSARHQGSWYKGRRAQRESPPSWVEEPSKSPIQVQ</sequence>
<protein>
    <submittedName>
        <fullName evidence="2">Uncharacterized protein</fullName>
    </submittedName>
</protein>
<reference evidence="3" key="1">
    <citation type="journal article" date="2013" name="New Phytol.">
        <title>Comparative genomic and transcriptomic analyses reveal the hemibiotrophic stage shift of Colletotrichum fungi.</title>
        <authorList>
            <person name="Gan P."/>
            <person name="Ikeda K."/>
            <person name="Irieda H."/>
            <person name="Narusaka M."/>
            <person name="O'Connell R.J."/>
            <person name="Narusaka Y."/>
            <person name="Takano Y."/>
            <person name="Kubo Y."/>
            <person name="Shirasu K."/>
        </authorList>
    </citation>
    <scope>NUCLEOTIDE SEQUENCE [LARGE SCALE GENOMIC DNA]</scope>
    <source>
        <strain evidence="3">104-T / ATCC 96160 / CBS 514.97 / LARS 414 / MAFF 240422</strain>
    </source>
</reference>
<comment type="caution">
    <text evidence="2">The sequence shown here is derived from an EMBL/GenBank/DDBJ whole genome shotgun (WGS) entry which is preliminary data.</text>
</comment>
<dbReference type="Proteomes" id="UP000014480">
    <property type="component" value="Unassembled WGS sequence"/>
</dbReference>
<organism evidence="2 3">
    <name type="scientific">Colletotrichum orbiculare (strain 104-T / ATCC 96160 / CBS 514.97 / LARS 414 / MAFF 240422)</name>
    <name type="common">Cucumber anthracnose fungus</name>
    <name type="synonym">Colletotrichum lagenarium</name>
    <dbReference type="NCBI Taxonomy" id="1213857"/>
    <lineage>
        <taxon>Eukaryota</taxon>
        <taxon>Fungi</taxon>
        <taxon>Dikarya</taxon>
        <taxon>Ascomycota</taxon>
        <taxon>Pezizomycotina</taxon>
        <taxon>Sordariomycetes</taxon>
        <taxon>Hypocreomycetidae</taxon>
        <taxon>Glomerellales</taxon>
        <taxon>Glomerellaceae</taxon>
        <taxon>Colletotrichum</taxon>
        <taxon>Colletotrichum orbiculare species complex</taxon>
    </lineage>
</organism>
<proteinExistence type="predicted"/>